<organism evidence="1 2">
    <name type="scientific">Salinithrix halophila</name>
    <dbReference type="NCBI Taxonomy" id="1485204"/>
    <lineage>
        <taxon>Bacteria</taxon>
        <taxon>Bacillati</taxon>
        <taxon>Bacillota</taxon>
        <taxon>Bacilli</taxon>
        <taxon>Bacillales</taxon>
        <taxon>Thermoactinomycetaceae</taxon>
        <taxon>Salinithrix</taxon>
    </lineage>
</organism>
<reference evidence="2" key="1">
    <citation type="journal article" date="2019" name="Int. J. Syst. Evol. Microbiol.">
        <title>The Global Catalogue of Microorganisms (GCM) 10K type strain sequencing project: providing services to taxonomists for standard genome sequencing and annotation.</title>
        <authorList>
            <consortium name="The Broad Institute Genomics Platform"/>
            <consortium name="The Broad Institute Genome Sequencing Center for Infectious Disease"/>
            <person name="Wu L."/>
            <person name="Ma J."/>
        </authorList>
    </citation>
    <scope>NUCLEOTIDE SEQUENCE [LARGE SCALE GENOMIC DNA]</scope>
    <source>
        <strain evidence="2">IBRC-M 10813</strain>
    </source>
</reference>
<name>A0ABV8JGH7_9BACL</name>
<keyword evidence="2" id="KW-1185">Reference proteome</keyword>
<comment type="caution">
    <text evidence="1">The sequence shown here is derived from an EMBL/GenBank/DDBJ whole genome shotgun (WGS) entry which is preliminary data.</text>
</comment>
<protein>
    <recommendedName>
        <fullName evidence="3">Heat induced stress protein YflT</fullName>
    </recommendedName>
</protein>
<sequence>MAERNIFAFFRSEQRAKQAVQRLKEQGFDTVSLSRFNPDLTAVNSNMDIMIGETLGKTMGPAGFSPDTQGAEILQAADEKESGMADGSDEWGAEDLSVTVITDETRAEEAEQLLKEMGGNL</sequence>
<evidence type="ECO:0000313" key="2">
    <source>
        <dbReference type="Proteomes" id="UP001595843"/>
    </source>
</evidence>
<accession>A0ABV8JGH7</accession>
<dbReference type="EMBL" id="JBHSAP010000015">
    <property type="protein sequence ID" value="MFC4077475.1"/>
    <property type="molecule type" value="Genomic_DNA"/>
</dbReference>
<proteinExistence type="predicted"/>
<gene>
    <name evidence="1" type="ORF">ACFOUO_11750</name>
</gene>
<evidence type="ECO:0008006" key="3">
    <source>
        <dbReference type="Google" id="ProtNLM"/>
    </source>
</evidence>
<evidence type="ECO:0000313" key="1">
    <source>
        <dbReference type="EMBL" id="MFC4077475.1"/>
    </source>
</evidence>
<dbReference type="RefSeq" id="WP_380705288.1">
    <property type="nucleotide sequence ID" value="NZ_JBHSAP010000015.1"/>
</dbReference>
<dbReference type="Proteomes" id="UP001595843">
    <property type="component" value="Unassembled WGS sequence"/>
</dbReference>